<dbReference type="AlphaFoldDB" id="A0A0W8G792"/>
<dbReference type="InterPro" id="IPR011042">
    <property type="entry name" value="6-blade_b-propeller_TolB-like"/>
</dbReference>
<dbReference type="SUPFAM" id="SSF82171">
    <property type="entry name" value="DPP6 N-terminal domain-like"/>
    <property type="match status" value="1"/>
</dbReference>
<comment type="caution">
    <text evidence="1">The sequence shown here is derived from an EMBL/GenBank/DDBJ whole genome shotgun (WGS) entry which is preliminary data.</text>
</comment>
<reference evidence="1" key="1">
    <citation type="journal article" date="2015" name="Proc. Natl. Acad. Sci. U.S.A.">
        <title>Networks of energetic and metabolic interactions define dynamics in microbial communities.</title>
        <authorList>
            <person name="Embree M."/>
            <person name="Liu J.K."/>
            <person name="Al-Bassam M.M."/>
            <person name="Zengler K."/>
        </authorList>
    </citation>
    <scope>NUCLEOTIDE SEQUENCE</scope>
</reference>
<dbReference type="Gene3D" id="2.120.10.30">
    <property type="entry name" value="TolB, C-terminal domain"/>
    <property type="match status" value="1"/>
</dbReference>
<dbReference type="EMBL" id="LNQE01000157">
    <property type="protein sequence ID" value="KUG28908.1"/>
    <property type="molecule type" value="Genomic_DNA"/>
</dbReference>
<gene>
    <name evidence="1" type="ORF">ASZ90_001213</name>
</gene>
<proteinExistence type="predicted"/>
<sequence length="545" mass="59096">MKAPIIVLALVLAGLAHIGQAAGLPEAPGGLSSGDVCFEAAGEPLGDSPEARQTVMLLAAGYDPGRVMESLRIMHPLHGALLPADLAPPLIAWVDGHPRADLWLISLRVSPSRAIYVLSRETSYEPPQAVWEPVRQASLGCDAPITVYGVDSETLEIVSQDSVSVSTSRDRVDALVMYRELPPVFSLAQKRLDLLGGRLGDPASPGAPRTLFQGVPGCVGCHSFSRDGAVIGMDLDHADDKGGYILAGTRREMEVSAEEIISWNRFPKIDDRQTTGLYARLTPDGRHVIATVNEIALLIKMDDPSASQLFFPYRGILAAYSREDGRFFPVPGADDPGHVQTCPDIRPDGRHVVFARTRTQDELIRRLGTGNVFARPQASIHELNAAYPVQFDIYQVPFDPDGPGRPVAAEPLPGAGGNGMSNYNPRYSPDGRWVVFTQSRKGLVLQPDSRLYVVPASGGVPRRMSCNLGLMNSWHSFSPNGRWLLFVSKETGPDSRIWITHFDGQGRDSVPVLLHRFGEPGLACNVPEFVGRAAGRMERIGFPAP</sequence>
<accession>A0A0W8G792</accession>
<dbReference type="Pfam" id="PF07676">
    <property type="entry name" value="PD40"/>
    <property type="match status" value="2"/>
</dbReference>
<name>A0A0W8G792_9ZZZZ</name>
<organism evidence="1">
    <name type="scientific">hydrocarbon metagenome</name>
    <dbReference type="NCBI Taxonomy" id="938273"/>
    <lineage>
        <taxon>unclassified sequences</taxon>
        <taxon>metagenomes</taxon>
        <taxon>ecological metagenomes</taxon>
    </lineage>
</organism>
<dbReference type="InterPro" id="IPR011659">
    <property type="entry name" value="WD40"/>
</dbReference>
<protein>
    <submittedName>
        <fullName evidence="1">Uncharacterized protein</fullName>
    </submittedName>
</protein>
<evidence type="ECO:0000313" key="1">
    <source>
        <dbReference type="EMBL" id="KUG28908.1"/>
    </source>
</evidence>